<dbReference type="KEGG" id="qsa:O6P43_029465"/>
<name>A0AAD7PBS0_QUISA</name>
<evidence type="ECO:0000256" key="4">
    <source>
        <dbReference type="ARBA" id="ARBA00022723"/>
    </source>
</evidence>
<evidence type="ECO:0000256" key="5">
    <source>
        <dbReference type="ARBA" id="ARBA00022771"/>
    </source>
</evidence>
<keyword evidence="6" id="KW-0833">Ubl conjugation pathway</keyword>
<evidence type="ECO:0000313" key="12">
    <source>
        <dbReference type="Proteomes" id="UP001163823"/>
    </source>
</evidence>
<feature type="region of interest" description="Disordered" evidence="9">
    <location>
        <begin position="262"/>
        <end position="281"/>
    </location>
</feature>
<dbReference type="Pfam" id="PF14369">
    <property type="entry name" value="Zn_ribbon_19"/>
    <property type="match status" value="1"/>
</dbReference>
<evidence type="ECO:0000256" key="7">
    <source>
        <dbReference type="ARBA" id="ARBA00022833"/>
    </source>
</evidence>
<keyword evidence="7" id="KW-0862">Zinc</keyword>
<dbReference type="InterPro" id="IPR001841">
    <property type="entry name" value="Znf_RING"/>
</dbReference>
<dbReference type="GO" id="GO:0005737">
    <property type="term" value="C:cytoplasm"/>
    <property type="evidence" value="ECO:0007669"/>
    <property type="project" value="TreeGrafter"/>
</dbReference>
<accession>A0AAD7PBS0</accession>
<protein>
    <recommendedName>
        <fullName evidence="2">RING-type E3 ubiquitin transferase</fullName>
        <ecNumber evidence="2">2.3.2.27</ecNumber>
    </recommendedName>
</protein>
<dbReference type="Pfam" id="PF13639">
    <property type="entry name" value="zf-RING_2"/>
    <property type="match status" value="1"/>
</dbReference>
<evidence type="ECO:0000256" key="1">
    <source>
        <dbReference type="ARBA" id="ARBA00000900"/>
    </source>
</evidence>
<dbReference type="GO" id="GO:0016567">
    <property type="term" value="P:protein ubiquitination"/>
    <property type="evidence" value="ECO:0007669"/>
    <property type="project" value="TreeGrafter"/>
</dbReference>
<comment type="caution">
    <text evidence="11">The sequence shown here is derived from an EMBL/GenBank/DDBJ whole genome shotgun (WGS) entry which is preliminary data.</text>
</comment>
<sequence length="312" mass="34417">MAFATAAITTTTTTEEIERKTYWCHECDMSITLNSSPSSSPTLLCPHCHTHFLELMDSPHPESDPFPTTLPSSLSLFDSPHLQQHLVTADDLDEEDDDDLFPSLFPTHSLPTSKAPIDSIPTIRITLSFLEQLDPGGIILCAICKDPIAVDAQAKQLPCKHLYHSDCIIPWLVNHNSCPLCRFQLSGKEEEASETRRFRRQLRLAMMRLTELMEEEDDLYGFRTTLRHIADRHGLLSSGTARQSDSDSSLFISSTQIGQAEIGSAGSNNGTEMVPSLPVEGGLFDEDVVGDGQVGVSDMENEEAHIVMSTNS</sequence>
<evidence type="ECO:0000256" key="3">
    <source>
        <dbReference type="ARBA" id="ARBA00022679"/>
    </source>
</evidence>
<gene>
    <name evidence="11" type="ORF">O6P43_029465</name>
</gene>
<dbReference type="InterPro" id="IPR013083">
    <property type="entry name" value="Znf_RING/FYVE/PHD"/>
</dbReference>
<dbReference type="PROSITE" id="PS50089">
    <property type="entry name" value="ZF_RING_2"/>
    <property type="match status" value="1"/>
</dbReference>
<evidence type="ECO:0000256" key="8">
    <source>
        <dbReference type="PROSITE-ProRule" id="PRU00175"/>
    </source>
</evidence>
<dbReference type="Proteomes" id="UP001163823">
    <property type="component" value="Chromosome 12"/>
</dbReference>
<dbReference type="PANTHER" id="PTHR15710:SF187">
    <property type="entry name" value="RING-TYPE E3 UBIQUITIN TRANSFERASE"/>
    <property type="match status" value="1"/>
</dbReference>
<organism evidence="11 12">
    <name type="scientific">Quillaja saponaria</name>
    <name type="common">Soap bark tree</name>
    <dbReference type="NCBI Taxonomy" id="32244"/>
    <lineage>
        <taxon>Eukaryota</taxon>
        <taxon>Viridiplantae</taxon>
        <taxon>Streptophyta</taxon>
        <taxon>Embryophyta</taxon>
        <taxon>Tracheophyta</taxon>
        <taxon>Spermatophyta</taxon>
        <taxon>Magnoliopsida</taxon>
        <taxon>eudicotyledons</taxon>
        <taxon>Gunneridae</taxon>
        <taxon>Pentapetalae</taxon>
        <taxon>rosids</taxon>
        <taxon>fabids</taxon>
        <taxon>Fabales</taxon>
        <taxon>Quillajaceae</taxon>
        <taxon>Quillaja</taxon>
    </lineage>
</organism>
<reference evidence="11" key="1">
    <citation type="journal article" date="2023" name="Science">
        <title>Elucidation of the pathway for biosynthesis of saponin adjuvants from the soapbark tree.</title>
        <authorList>
            <person name="Reed J."/>
            <person name="Orme A."/>
            <person name="El-Demerdash A."/>
            <person name="Owen C."/>
            <person name="Martin L.B.B."/>
            <person name="Misra R.C."/>
            <person name="Kikuchi S."/>
            <person name="Rejzek M."/>
            <person name="Martin A.C."/>
            <person name="Harkess A."/>
            <person name="Leebens-Mack J."/>
            <person name="Louveau T."/>
            <person name="Stephenson M.J."/>
            <person name="Osbourn A."/>
        </authorList>
    </citation>
    <scope>NUCLEOTIDE SEQUENCE</scope>
    <source>
        <strain evidence="11">S10</strain>
    </source>
</reference>
<keyword evidence="3" id="KW-0808">Transferase</keyword>
<keyword evidence="5 8" id="KW-0863">Zinc-finger</keyword>
<evidence type="ECO:0000313" key="11">
    <source>
        <dbReference type="EMBL" id="KAJ7949079.1"/>
    </source>
</evidence>
<dbReference type="SUPFAM" id="SSF57850">
    <property type="entry name" value="RING/U-box"/>
    <property type="match status" value="1"/>
</dbReference>
<dbReference type="Gene3D" id="3.30.40.10">
    <property type="entry name" value="Zinc/RING finger domain, C3HC4 (zinc finger)"/>
    <property type="match status" value="1"/>
</dbReference>
<feature type="domain" description="RING-type" evidence="10">
    <location>
        <begin position="141"/>
        <end position="182"/>
    </location>
</feature>
<dbReference type="GO" id="GO:0008270">
    <property type="term" value="F:zinc ion binding"/>
    <property type="evidence" value="ECO:0007669"/>
    <property type="project" value="UniProtKB-KW"/>
</dbReference>
<dbReference type="PANTHER" id="PTHR15710">
    <property type="entry name" value="E3 UBIQUITIN-PROTEIN LIGASE PRAJA"/>
    <property type="match status" value="1"/>
</dbReference>
<dbReference type="EMBL" id="JARAOO010000012">
    <property type="protein sequence ID" value="KAJ7949079.1"/>
    <property type="molecule type" value="Genomic_DNA"/>
</dbReference>
<dbReference type="EC" id="2.3.2.27" evidence="2"/>
<keyword evidence="4" id="KW-0479">Metal-binding</keyword>
<evidence type="ECO:0000256" key="2">
    <source>
        <dbReference type="ARBA" id="ARBA00012483"/>
    </source>
</evidence>
<evidence type="ECO:0000256" key="9">
    <source>
        <dbReference type="SAM" id="MobiDB-lite"/>
    </source>
</evidence>
<dbReference type="SMART" id="SM00184">
    <property type="entry name" value="RING"/>
    <property type="match status" value="1"/>
</dbReference>
<dbReference type="InterPro" id="IPR039525">
    <property type="entry name" value="RNF126-like_zinc-ribbon"/>
</dbReference>
<dbReference type="AlphaFoldDB" id="A0AAD7PBS0"/>
<keyword evidence="12" id="KW-1185">Reference proteome</keyword>
<dbReference type="GO" id="GO:0061630">
    <property type="term" value="F:ubiquitin protein ligase activity"/>
    <property type="evidence" value="ECO:0007669"/>
    <property type="project" value="UniProtKB-EC"/>
</dbReference>
<evidence type="ECO:0000256" key="6">
    <source>
        <dbReference type="ARBA" id="ARBA00022786"/>
    </source>
</evidence>
<comment type="catalytic activity">
    <reaction evidence="1">
        <text>S-ubiquitinyl-[E2 ubiquitin-conjugating enzyme]-L-cysteine + [acceptor protein]-L-lysine = [E2 ubiquitin-conjugating enzyme]-L-cysteine + N(6)-ubiquitinyl-[acceptor protein]-L-lysine.</text>
        <dbReference type="EC" id="2.3.2.27"/>
    </reaction>
</comment>
<proteinExistence type="predicted"/>
<evidence type="ECO:0000259" key="10">
    <source>
        <dbReference type="PROSITE" id="PS50089"/>
    </source>
</evidence>